<dbReference type="NCBIfam" id="TIGR00797">
    <property type="entry name" value="matE"/>
    <property type="match status" value="1"/>
</dbReference>
<feature type="transmembrane region" description="Helical" evidence="10">
    <location>
        <begin position="164"/>
        <end position="187"/>
    </location>
</feature>
<dbReference type="EMBL" id="LIIK01000020">
    <property type="protein sequence ID" value="KQM08844.1"/>
    <property type="molecule type" value="Genomic_DNA"/>
</dbReference>
<evidence type="ECO:0000256" key="6">
    <source>
        <dbReference type="ARBA" id="ARBA00022989"/>
    </source>
</evidence>
<evidence type="ECO:0000313" key="11">
    <source>
        <dbReference type="EMBL" id="KQM08844.1"/>
    </source>
</evidence>
<dbReference type="Pfam" id="PF01554">
    <property type="entry name" value="MatE"/>
    <property type="match status" value="2"/>
</dbReference>
<dbReference type="STRING" id="1702214.AL399_05200"/>
<feature type="transmembrane region" description="Helical" evidence="10">
    <location>
        <begin position="286"/>
        <end position="305"/>
    </location>
</feature>
<keyword evidence="5 10" id="KW-0812">Transmembrane</keyword>
<feature type="transmembrane region" description="Helical" evidence="10">
    <location>
        <begin position="199"/>
        <end position="221"/>
    </location>
</feature>
<evidence type="ECO:0000313" key="12">
    <source>
        <dbReference type="Proteomes" id="UP000054172"/>
    </source>
</evidence>
<keyword evidence="2" id="KW-0813">Transport</keyword>
<dbReference type="PANTHER" id="PTHR43298:SF2">
    <property type="entry name" value="FMN_FAD EXPORTER YEEO-RELATED"/>
    <property type="match status" value="1"/>
</dbReference>
<feature type="transmembrane region" description="Helical" evidence="10">
    <location>
        <begin position="12"/>
        <end position="33"/>
    </location>
</feature>
<keyword evidence="8 10" id="KW-0472">Membrane</keyword>
<feature type="transmembrane region" description="Helical" evidence="10">
    <location>
        <begin position="133"/>
        <end position="152"/>
    </location>
</feature>
<protein>
    <recommendedName>
        <fullName evidence="9">Multidrug-efflux transporter</fullName>
    </recommendedName>
</protein>
<dbReference type="GO" id="GO:0042910">
    <property type="term" value="F:xenobiotic transmembrane transporter activity"/>
    <property type="evidence" value="ECO:0007669"/>
    <property type="project" value="InterPro"/>
</dbReference>
<evidence type="ECO:0000256" key="8">
    <source>
        <dbReference type="ARBA" id="ARBA00023136"/>
    </source>
</evidence>
<feature type="transmembrane region" description="Helical" evidence="10">
    <location>
        <begin position="360"/>
        <end position="379"/>
    </location>
</feature>
<dbReference type="InterPro" id="IPR048279">
    <property type="entry name" value="MdtK-like"/>
</dbReference>
<feature type="transmembrane region" description="Helical" evidence="10">
    <location>
        <begin position="419"/>
        <end position="439"/>
    </location>
</feature>
<keyword evidence="7" id="KW-0406">Ion transport</keyword>
<dbReference type="GO" id="GO:0006811">
    <property type="term" value="P:monoatomic ion transport"/>
    <property type="evidence" value="ECO:0007669"/>
    <property type="project" value="UniProtKB-KW"/>
</dbReference>
<comment type="subcellular location">
    <subcellularLocation>
        <location evidence="1">Cell membrane</location>
        <topology evidence="1">Multi-pass membrane protein</topology>
    </subcellularLocation>
</comment>
<accession>A0A0Q4B7P7</accession>
<dbReference type="PATRIC" id="fig|1702214.3.peg.2061"/>
<dbReference type="GO" id="GO:0015297">
    <property type="term" value="F:antiporter activity"/>
    <property type="evidence" value="ECO:0007669"/>
    <property type="project" value="UniProtKB-KW"/>
</dbReference>
<sequence>MSSTTPISDHIGLRRIWAIAWPIIISSATQTALNVTDTAFIGRLGAIPLGAGAIGGIIYLTVIMFAWGFGVGTQIVVARRLGEGRVRMVGRTVTHAFIFQWSMALVLFTVLMVGREPIMRLLVSSDAVRGEAVGFLSYRLWGIFFAHTNFAFRSLYVGLGRTKILSLTSGVMVAVNIVLDYLLVFGIGPFPEMGIRGAALASVVAELCCTAVFIVATQIKIDARRYSLFRFRILSFRLIGRLIRVAIPVMAQNFFTILSWLLFFLIIERLGESELATSNIVRSLYIVMQIPLMGFNSAANTLVSYQMGRGRVDDVVPLIWRVARVCLLLVAVFVAIPLLFPGWALSIYTDQPALIDMGRPLIPILVTSSLIMSIGTVLFSGISGTGRTSHAFAIEGSVVVVYLAVAFTLGSLLHMPLRVVWMSDVVYSLLLVGVCLCYLKWGRWREAKV</sequence>
<reference evidence="11" key="1">
    <citation type="submission" date="2015-08" db="EMBL/GenBank/DDBJ databases">
        <title>Candidatus Bacteriodes Periocalifornicus.</title>
        <authorList>
            <person name="McLean J.S."/>
            <person name="Kelley S."/>
        </authorList>
    </citation>
    <scope>NUCLEOTIDE SEQUENCE [LARGE SCALE GENOMIC DNA]</scope>
    <source>
        <strain evidence="11">12B</strain>
    </source>
</reference>
<evidence type="ECO:0000256" key="1">
    <source>
        <dbReference type="ARBA" id="ARBA00004651"/>
    </source>
</evidence>
<keyword evidence="6 10" id="KW-1133">Transmembrane helix</keyword>
<evidence type="ECO:0000256" key="5">
    <source>
        <dbReference type="ARBA" id="ARBA00022692"/>
    </source>
</evidence>
<keyword evidence="12" id="KW-1185">Reference proteome</keyword>
<feature type="transmembrane region" description="Helical" evidence="10">
    <location>
        <begin position="45"/>
        <end position="71"/>
    </location>
</feature>
<evidence type="ECO:0000256" key="4">
    <source>
        <dbReference type="ARBA" id="ARBA00022475"/>
    </source>
</evidence>
<dbReference type="GO" id="GO:0005886">
    <property type="term" value="C:plasma membrane"/>
    <property type="evidence" value="ECO:0007669"/>
    <property type="project" value="UniProtKB-SubCell"/>
</dbReference>
<evidence type="ECO:0000256" key="10">
    <source>
        <dbReference type="SAM" id="Phobius"/>
    </source>
</evidence>
<organism evidence="11 12">
    <name type="scientific">Candidatus [Bacteroides] periocalifornicus</name>
    <dbReference type="NCBI Taxonomy" id="1702214"/>
    <lineage>
        <taxon>Bacteria</taxon>
        <taxon>Pseudomonadati</taxon>
        <taxon>Bacteroidota</taxon>
    </lineage>
</organism>
<name>A0A0Q4B7P7_9BACT</name>
<evidence type="ECO:0000256" key="3">
    <source>
        <dbReference type="ARBA" id="ARBA00022449"/>
    </source>
</evidence>
<evidence type="ECO:0000256" key="2">
    <source>
        <dbReference type="ARBA" id="ARBA00022448"/>
    </source>
</evidence>
<comment type="caution">
    <text evidence="11">The sequence shown here is derived from an EMBL/GenBank/DDBJ whole genome shotgun (WGS) entry which is preliminary data.</text>
</comment>
<dbReference type="PANTHER" id="PTHR43298">
    <property type="entry name" value="MULTIDRUG RESISTANCE PROTEIN NORM-RELATED"/>
    <property type="match status" value="1"/>
</dbReference>
<evidence type="ECO:0000256" key="9">
    <source>
        <dbReference type="ARBA" id="ARBA00031636"/>
    </source>
</evidence>
<keyword evidence="3" id="KW-0050">Antiport</keyword>
<proteinExistence type="predicted"/>
<dbReference type="InterPro" id="IPR050222">
    <property type="entry name" value="MATE_MdtK"/>
</dbReference>
<dbReference type="CDD" id="cd13133">
    <property type="entry name" value="MATE_like_7"/>
    <property type="match status" value="1"/>
</dbReference>
<feature type="transmembrane region" description="Helical" evidence="10">
    <location>
        <begin position="242"/>
        <end position="266"/>
    </location>
</feature>
<dbReference type="PIRSF" id="PIRSF006603">
    <property type="entry name" value="DinF"/>
    <property type="match status" value="1"/>
</dbReference>
<dbReference type="AlphaFoldDB" id="A0A0Q4B7P7"/>
<feature type="transmembrane region" description="Helical" evidence="10">
    <location>
        <begin position="92"/>
        <end position="113"/>
    </location>
</feature>
<feature type="transmembrane region" description="Helical" evidence="10">
    <location>
        <begin position="325"/>
        <end position="348"/>
    </location>
</feature>
<gene>
    <name evidence="11" type="ORF">AL399_05200</name>
</gene>
<evidence type="ECO:0000256" key="7">
    <source>
        <dbReference type="ARBA" id="ARBA00023065"/>
    </source>
</evidence>
<keyword evidence="4" id="KW-1003">Cell membrane</keyword>
<feature type="transmembrane region" description="Helical" evidence="10">
    <location>
        <begin position="391"/>
        <end position="413"/>
    </location>
</feature>
<dbReference type="InterPro" id="IPR002528">
    <property type="entry name" value="MATE_fam"/>
</dbReference>
<dbReference type="Proteomes" id="UP000054172">
    <property type="component" value="Unassembled WGS sequence"/>
</dbReference>